<gene>
    <name evidence="2" type="ORF">JL107_01495</name>
</gene>
<dbReference type="AlphaFoldDB" id="A0A939C3Y8"/>
<feature type="transmembrane region" description="Helical" evidence="1">
    <location>
        <begin position="27"/>
        <end position="56"/>
    </location>
</feature>
<feature type="transmembrane region" description="Helical" evidence="1">
    <location>
        <begin position="98"/>
        <end position="116"/>
    </location>
</feature>
<reference evidence="2" key="1">
    <citation type="submission" date="2021-01" db="EMBL/GenBank/DDBJ databases">
        <title>KCTC 19127 draft genome.</title>
        <authorList>
            <person name="An D."/>
        </authorList>
    </citation>
    <scope>NUCLEOTIDE SEQUENCE</scope>
    <source>
        <strain evidence="2">KCTC 19127</strain>
    </source>
</reference>
<organism evidence="2 3">
    <name type="scientific">Nakamurella flavida</name>
    <dbReference type="NCBI Taxonomy" id="363630"/>
    <lineage>
        <taxon>Bacteria</taxon>
        <taxon>Bacillati</taxon>
        <taxon>Actinomycetota</taxon>
        <taxon>Actinomycetes</taxon>
        <taxon>Nakamurellales</taxon>
        <taxon>Nakamurellaceae</taxon>
        <taxon>Nakamurella</taxon>
    </lineage>
</organism>
<sequence>MPSDTLTTQDRDTGRAVSRDLVWRAGLVLLAELLVVIGAPTWLTTPVVVVAALVVLERVARLRRRGRLDAVLVGLGGAVVVVALTGLLLTVLPWGLTRLTWSIALSLLALLALALAEGRPAAPSLAAGLRGQVSVLTLVCTLIAGGIVTEAIVMSVVSTDQVTVPGVQMAAPPAVDGATTVTITSGRAAGPLDIVVETSTGRSVLATGIVLDPDVPVQVPLTLTAGETVTVQLINPGQSTPVRELILDGTPR</sequence>
<protein>
    <submittedName>
        <fullName evidence="2">Uncharacterized protein</fullName>
    </submittedName>
</protein>
<feature type="transmembrane region" description="Helical" evidence="1">
    <location>
        <begin position="68"/>
        <end position="92"/>
    </location>
</feature>
<dbReference type="EMBL" id="JAERWL010000002">
    <property type="protein sequence ID" value="MBM9475109.1"/>
    <property type="molecule type" value="Genomic_DNA"/>
</dbReference>
<dbReference type="RefSeq" id="WP_205255259.1">
    <property type="nucleotide sequence ID" value="NZ_BAAAPV010000001.1"/>
</dbReference>
<evidence type="ECO:0000313" key="2">
    <source>
        <dbReference type="EMBL" id="MBM9475109.1"/>
    </source>
</evidence>
<dbReference type="Proteomes" id="UP000663801">
    <property type="component" value="Unassembled WGS sequence"/>
</dbReference>
<keyword evidence="1" id="KW-1133">Transmembrane helix</keyword>
<evidence type="ECO:0000256" key="1">
    <source>
        <dbReference type="SAM" id="Phobius"/>
    </source>
</evidence>
<keyword evidence="3" id="KW-1185">Reference proteome</keyword>
<keyword evidence="1" id="KW-0472">Membrane</keyword>
<accession>A0A939C3Y8</accession>
<name>A0A939C3Y8_9ACTN</name>
<comment type="caution">
    <text evidence="2">The sequence shown here is derived from an EMBL/GenBank/DDBJ whole genome shotgun (WGS) entry which is preliminary data.</text>
</comment>
<keyword evidence="1" id="KW-0812">Transmembrane</keyword>
<feature type="transmembrane region" description="Helical" evidence="1">
    <location>
        <begin position="136"/>
        <end position="157"/>
    </location>
</feature>
<proteinExistence type="predicted"/>
<evidence type="ECO:0000313" key="3">
    <source>
        <dbReference type="Proteomes" id="UP000663801"/>
    </source>
</evidence>